<sequence>MDADVRHLHNGQQLYPGLHEAAGGRPLHPGLHKAAGGRQGEQALMHSPEMQHGEKRHPLGSGEQATPAGAAMTSGNDGGCVRKTPALFYGQVGSEVASLPMWSFGEAPKLAACAGLKEL</sequence>
<dbReference type="AlphaFoldDB" id="A0AAV7VHL2"/>
<gene>
    <name evidence="2" type="ORF">NDU88_004910</name>
</gene>
<organism evidence="2 3">
    <name type="scientific">Pleurodeles waltl</name>
    <name type="common">Iberian ribbed newt</name>
    <dbReference type="NCBI Taxonomy" id="8319"/>
    <lineage>
        <taxon>Eukaryota</taxon>
        <taxon>Metazoa</taxon>
        <taxon>Chordata</taxon>
        <taxon>Craniata</taxon>
        <taxon>Vertebrata</taxon>
        <taxon>Euteleostomi</taxon>
        <taxon>Amphibia</taxon>
        <taxon>Batrachia</taxon>
        <taxon>Caudata</taxon>
        <taxon>Salamandroidea</taxon>
        <taxon>Salamandridae</taxon>
        <taxon>Pleurodelinae</taxon>
        <taxon>Pleurodeles</taxon>
    </lineage>
</organism>
<protein>
    <submittedName>
        <fullName evidence="2">Uncharacterized protein</fullName>
    </submittedName>
</protein>
<dbReference type="Proteomes" id="UP001066276">
    <property type="component" value="Chromosome 2_1"/>
</dbReference>
<name>A0AAV7VHL2_PLEWA</name>
<dbReference type="EMBL" id="JANPWB010000003">
    <property type="protein sequence ID" value="KAJ1201095.1"/>
    <property type="molecule type" value="Genomic_DNA"/>
</dbReference>
<keyword evidence="3" id="KW-1185">Reference proteome</keyword>
<feature type="region of interest" description="Disordered" evidence="1">
    <location>
        <begin position="17"/>
        <end position="77"/>
    </location>
</feature>
<proteinExistence type="predicted"/>
<accession>A0AAV7VHL2</accession>
<evidence type="ECO:0000313" key="2">
    <source>
        <dbReference type="EMBL" id="KAJ1201095.1"/>
    </source>
</evidence>
<comment type="caution">
    <text evidence="2">The sequence shown here is derived from an EMBL/GenBank/DDBJ whole genome shotgun (WGS) entry which is preliminary data.</text>
</comment>
<reference evidence="2" key="1">
    <citation type="journal article" date="2022" name="bioRxiv">
        <title>Sequencing and chromosome-scale assembly of the giantPleurodeles waltlgenome.</title>
        <authorList>
            <person name="Brown T."/>
            <person name="Elewa A."/>
            <person name="Iarovenko S."/>
            <person name="Subramanian E."/>
            <person name="Araus A.J."/>
            <person name="Petzold A."/>
            <person name="Susuki M."/>
            <person name="Suzuki K.-i.T."/>
            <person name="Hayashi T."/>
            <person name="Toyoda A."/>
            <person name="Oliveira C."/>
            <person name="Osipova E."/>
            <person name="Leigh N.D."/>
            <person name="Simon A."/>
            <person name="Yun M.H."/>
        </authorList>
    </citation>
    <scope>NUCLEOTIDE SEQUENCE</scope>
    <source>
        <strain evidence="2">20211129_DDA</strain>
        <tissue evidence="2">Liver</tissue>
    </source>
</reference>
<evidence type="ECO:0000256" key="1">
    <source>
        <dbReference type="SAM" id="MobiDB-lite"/>
    </source>
</evidence>
<evidence type="ECO:0000313" key="3">
    <source>
        <dbReference type="Proteomes" id="UP001066276"/>
    </source>
</evidence>